<dbReference type="HOGENOM" id="CLU_050392_0_0_1"/>
<dbReference type="STRING" id="1245528.M3JU95"/>
<feature type="domain" description="CTLH" evidence="2">
    <location>
        <begin position="115"/>
        <end position="172"/>
    </location>
</feature>
<protein>
    <recommendedName>
        <fullName evidence="2">CTLH domain-containing protein</fullName>
    </recommendedName>
</protein>
<accession>M3JU95</accession>
<feature type="compositionally biased region" description="Acidic residues" evidence="1">
    <location>
        <begin position="324"/>
        <end position="341"/>
    </location>
</feature>
<dbReference type="OrthoDB" id="2415936at2759"/>
<dbReference type="AlphaFoldDB" id="M3JU95"/>
<feature type="region of interest" description="Disordered" evidence="1">
    <location>
        <begin position="322"/>
        <end position="341"/>
    </location>
</feature>
<keyword evidence="4" id="KW-1185">Reference proteome</keyword>
<dbReference type="eggNOG" id="KOG2659">
    <property type="taxonomic scope" value="Eukaryota"/>
</dbReference>
<gene>
    <name evidence="3" type="ORF">G210_3835</name>
</gene>
<evidence type="ECO:0000259" key="2">
    <source>
        <dbReference type="PROSITE" id="PS50897"/>
    </source>
</evidence>
<dbReference type="InterPro" id="IPR006594">
    <property type="entry name" value="LisH"/>
</dbReference>
<evidence type="ECO:0000313" key="3">
    <source>
        <dbReference type="EMBL" id="EMG45939.1"/>
    </source>
</evidence>
<dbReference type="InterPro" id="IPR024964">
    <property type="entry name" value="CTLH/CRA"/>
</dbReference>
<dbReference type="Pfam" id="PF08513">
    <property type="entry name" value="LisH"/>
    <property type="match status" value="1"/>
</dbReference>
<dbReference type="PROSITE" id="PS50897">
    <property type="entry name" value="CTLH"/>
    <property type="match status" value="1"/>
</dbReference>
<comment type="caution">
    <text evidence="3">The sequence shown here is derived from an EMBL/GenBank/DDBJ whole genome shotgun (WGS) entry which is preliminary data.</text>
</comment>
<dbReference type="PROSITE" id="PS50896">
    <property type="entry name" value="LISH"/>
    <property type="match status" value="1"/>
</dbReference>
<proteinExistence type="predicted"/>
<evidence type="ECO:0000256" key="1">
    <source>
        <dbReference type="SAM" id="MobiDB-lite"/>
    </source>
</evidence>
<sequence>MHPSNDKINKLILDYFVQEGYQKAAIQFSKELNVEIDNSYQFNTPSRTTNAVGSPTSNNQFISNINQLNNEKDFSDMVIGYYNNVSKNTSSKSSNHSIDNLSIFDDNSISSAYSTILPRQEIKYLILNGNITEAIKKISQYYPMILDLNNLLHFKLLRLNLVEMIRNHKFNATVNQSERDFLSSILQFVRENLINKVSNSYKLLKELEITMSLLCFKFDPNVKNLQDQIDLPEDLKKIFSLSLRNQCYRLVNQAILKLYNENDTSKFMHRHERLKNDANDEVPDNDDIFDNEVHRQKMTKIYHGPKFSEFDLSKLYEYQAGINDNDEQDEEDDDDDDDDMTDLNEIEYTINKANNLPYKNDEASKSNLSFNNLDNDEEMNKLTNLSLESKLERVIKLWVLTEREWQTVKKDM</sequence>
<dbReference type="OMA" id="SLRNQCY"/>
<reference evidence="3 4" key="1">
    <citation type="submission" date="2013-02" db="EMBL/GenBank/DDBJ databases">
        <title>Genome sequence of Candida maltosa Xu316, a potential industrial strain for xylitol and ethanol production.</title>
        <authorList>
            <person name="Yu J."/>
            <person name="Wang Q."/>
            <person name="Geng X."/>
            <person name="Bao W."/>
            <person name="He P."/>
            <person name="Cai J."/>
        </authorList>
    </citation>
    <scope>NUCLEOTIDE SEQUENCE [LARGE SCALE GENOMIC DNA]</scope>
    <source>
        <strain evidence="4">Xu316</strain>
    </source>
</reference>
<dbReference type="EMBL" id="AOGT01002259">
    <property type="protein sequence ID" value="EMG45939.1"/>
    <property type="molecule type" value="Genomic_DNA"/>
</dbReference>
<evidence type="ECO:0000313" key="4">
    <source>
        <dbReference type="Proteomes" id="UP000011777"/>
    </source>
</evidence>
<dbReference type="SMART" id="SM00668">
    <property type="entry name" value="CTLH"/>
    <property type="match status" value="1"/>
</dbReference>
<dbReference type="Proteomes" id="UP000011777">
    <property type="component" value="Unassembled WGS sequence"/>
</dbReference>
<dbReference type="SMART" id="SM00667">
    <property type="entry name" value="LisH"/>
    <property type="match status" value="1"/>
</dbReference>
<dbReference type="InterPro" id="IPR006595">
    <property type="entry name" value="CTLH_C"/>
</dbReference>
<dbReference type="InterPro" id="IPR050618">
    <property type="entry name" value="Ubq-SigPath_Reg"/>
</dbReference>
<name>M3JU95_CANMX</name>
<dbReference type="InterPro" id="IPR013144">
    <property type="entry name" value="CRA_dom"/>
</dbReference>
<dbReference type="Pfam" id="PF10607">
    <property type="entry name" value="CTLH"/>
    <property type="match status" value="1"/>
</dbReference>
<dbReference type="PANTHER" id="PTHR12864">
    <property type="entry name" value="RAN BINDING PROTEIN 9-RELATED"/>
    <property type="match status" value="1"/>
</dbReference>
<dbReference type="SMART" id="SM00757">
    <property type="entry name" value="CRA"/>
    <property type="match status" value="1"/>
</dbReference>
<organism evidence="3 4">
    <name type="scientific">Candida maltosa (strain Xu316)</name>
    <name type="common">Yeast</name>
    <dbReference type="NCBI Taxonomy" id="1245528"/>
    <lineage>
        <taxon>Eukaryota</taxon>
        <taxon>Fungi</taxon>
        <taxon>Dikarya</taxon>
        <taxon>Ascomycota</taxon>
        <taxon>Saccharomycotina</taxon>
        <taxon>Pichiomycetes</taxon>
        <taxon>Debaryomycetaceae</taxon>
        <taxon>Candida/Lodderomyces clade</taxon>
        <taxon>Candida</taxon>
    </lineage>
</organism>